<feature type="region of interest" description="Disordered" evidence="9">
    <location>
        <begin position="1"/>
        <end position="20"/>
    </location>
</feature>
<accession>A0A9Q0MEB8</accession>
<evidence type="ECO:0000256" key="6">
    <source>
        <dbReference type="ARBA" id="ARBA00022840"/>
    </source>
</evidence>
<evidence type="ECO:0000256" key="5">
    <source>
        <dbReference type="ARBA" id="ARBA00022777"/>
    </source>
</evidence>
<dbReference type="PANTHER" id="PTHR24361">
    <property type="entry name" value="MITOGEN-ACTIVATED KINASE KINASE KINASE"/>
    <property type="match status" value="1"/>
</dbReference>
<evidence type="ECO:0000313" key="11">
    <source>
        <dbReference type="EMBL" id="KAJ6222737.1"/>
    </source>
</evidence>
<evidence type="ECO:0000256" key="8">
    <source>
        <dbReference type="ARBA" id="ARBA00048679"/>
    </source>
</evidence>
<comment type="catalytic activity">
    <reaction evidence="8">
        <text>L-seryl-[protein] + ATP = O-phospho-L-seryl-[protein] + ADP + H(+)</text>
        <dbReference type="Rhea" id="RHEA:17989"/>
        <dbReference type="Rhea" id="RHEA-COMP:9863"/>
        <dbReference type="Rhea" id="RHEA-COMP:11604"/>
        <dbReference type="ChEBI" id="CHEBI:15378"/>
        <dbReference type="ChEBI" id="CHEBI:29999"/>
        <dbReference type="ChEBI" id="CHEBI:30616"/>
        <dbReference type="ChEBI" id="CHEBI:83421"/>
        <dbReference type="ChEBI" id="CHEBI:456216"/>
        <dbReference type="EC" id="2.7.11.1"/>
    </reaction>
</comment>
<dbReference type="InterPro" id="IPR053235">
    <property type="entry name" value="Ser_Thr_kinase"/>
</dbReference>
<comment type="catalytic activity">
    <reaction evidence="7">
        <text>L-threonyl-[protein] + ATP = O-phospho-L-threonyl-[protein] + ADP + H(+)</text>
        <dbReference type="Rhea" id="RHEA:46608"/>
        <dbReference type="Rhea" id="RHEA-COMP:11060"/>
        <dbReference type="Rhea" id="RHEA-COMP:11605"/>
        <dbReference type="ChEBI" id="CHEBI:15378"/>
        <dbReference type="ChEBI" id="CHEBI:30013"/>
        <dbReference type="ChEBI" id="CHEBI:30616"/>
        <dbReference type="ChEBI" id="CHEBI:61977"/>
        <dbReference type="ChEBI" id="CHEBI:456216"/>
        <dbReference type="EC" id="2.7.11.1"/>
    </reaction>
</comment>
<evidence type="ECO:0000256" key="3">
    <source>
        <dbReference type="ARBA" id="ARBA00022679"/>
    </source>
</evidence>
<comment type="caution">
    <text evidence="11">The sequence shown here is derived from an EMBL/GenBank/DDBJ whole genome shotgun (WGS) entry which is preliminary data.</text>
</comment>
<dbReference type="GO" id="GO:0005737">
    <property type="term" value="C:cytoplasm"/>
    <property type="evidence" value="ECO:0007669"/>
    <property type="project" value="TreeGrafter"/>
</dbReference>
<dbReference type="Proteomes" id="UP001142055">
    <property type="component" value="Chromosome 1"/>
</dbReference>
<dbReference type="GO" id="GO:0004674">
    <property type="term" value="F:protein serine/threonine kinase activity"/>
    <property type="evidence" value="ECO:0007669"/>
    <property type="project" value="UniProtKB-KW"/>
</dbReference>
<dbReference type="PROSITE" id="PS00108">
    <property type="entry name" value="PROTEIN_KINASE_ST"/>
    <property type="match status" value="1"/>
</dbReference>
<dbReference type="Gene3D" id="3.30.200.20">
    <property type="entry name" value="Phosphorylase Kinase, domain 1"/>
    <property type="match status" value="1"/>
</dbReference>
<evidence type="ECO:0000256" key="1">
    <source>
        <dbReference type="ARBA" id="ARBA00012513"/>
    </source>
</evidence>
<dbReference type="InterPro" id="IPR000719">
    <property type="entry name" value="Prot_kinase_dom"/>
</dbReference>
<reference evidence="11" key="1">
    <citation type="submission" date="2022-12" db="EMBL/GenBank/DDBJ databases">
        <title>Genome assemblies of Blomia tropicalis.</title>
        <authorList>
            <person name="Cui Y."/>
        </authorList>
    </citation>
    <scope>NUCLEOTIDE SEQUENCE</scope>
    <source>
        <tissue evidence="11">Adult mites</tissue>
    </source>
</reference>
<gene>
    <name evidence="11" type="ORF">RDWZM_001282</name>
</gene>
<dbReference type="PANTHER" id="PTHR24361:SF433">
    <property type="entry name" value="PROTEIN KINASE DOMAIN-CONTAINING PROTEIN"/>
    <property type="match status" value="1"/>
</dbReference>
<dbReference type="PROSITE" id="PS50011">
    <property type="entry name" value="PROTEIN_KINASE_DOM"/>
    <property type="match status" value="1"/>
</dbReference>
<dbReference type="Pfam" id="PF00069">
    <property type="entry name" value="Pkinase"/>
    <property type="match status" value="1"/>
</dbReference>
<keyword evidence="4" id="KW-0547">Nucleotide-binding</keyword>
<keyword evidence="3" id="KW-0808">Transferase</keyword>
<evidence type="ECO:0000259" key="10">
    <source>
        <dbReference type="PROSITE" id="PS50011"/>
    </source>
</evidence>
<dbReference type="GO" id="GO:0005524">
    <property type="term" value="F:ATP binding"/>
    <property type="evidence" value="ECO:0007669"/>
    <property type="project" value="UniProtKB-KW"/>
</dbReference>
<evidence type="ECO:0000313" key="12">
    <source>
        <dbReference type="Proteomes" id="UP001142055"/>
    </source>
</evidence>
<keyword evidence="5" id="KW-0418">Kinase</keyword>
<organism evidence="11 12">
    <name type="scientific">Blomia tropicalis</name>
    <name type="common">Mite</name>
    <dbReference type="NCBI Taxonomy" id="40697"/>
    <lineage>
        <taxon>Eukaryota</taxon>
        <taxon>Metazoa</taxon>
        <taxon>Ecdysozoa</taxon>
        <taxon>Arthropoda</taxon>
        <taxon>Chelicerata</taxon>
        <taxon>Arachnida</taxon>
        <taxon>Acari</taxon>
        <taxon>Acariformes</taxon>
        <taxon>Sarcoptiformes</taxon>
        <taxon>Astigmata</taxon>
        <taxon>Glycyphagoidea</taxon>
        <taxon>Echimyopodidae</taxon>
        <taxon>Blomia</taxon>
    </lineage>
</organism>
<evidence type="ECO:0000256" key="4">
    <source>
        <dbReference type="ARBA" id="ARBA00022741"/>
    </source>
</evidence>
<dbReference type="EMBL" id="JAPWDV010000001">
    <property type="protein sequence ID" value="KAJ6222737.1"/>
    <property type="molecule type" value="Genomic_DNA"/>
</dbReference>
<protein>
    <recommendedName>
        <fullName evidence="1">non-specific serine/threonine protein kinase</fullName>
        <ecNumber evidence="1">2.7.11.1</ecNumber>
    </recommendedName>
</protein>
<keyword evidence="12" id="KW-1185">Reference proteome</keyword>
<dbReference type="InterPro" id="IPR011009">
    <property type="entry name" value="Kinase-like_dom_sf"/>
</dbReference>
<sequence>MQSSSDNESSTFDTMDTDDSIPDKVNHDYKQLFGQKFVGECEWEFSNRLSTITNDKLINMIELPLQINIQIGKKNINTEIKTPDEFFCAVGFRRNRLLGKGGFGSVYAVHKYIPQQDTKTIIRNSSKMSLNSPSKFQVLKMACKEMRLDDKDRSLLNSLRAELYVLQGLRGKCPYVIEYYEHYVLSFYNVIERRHVLIANIFMELADGGSLLSEVIKIGPIPLKLAKRYFTEMVEGLAFMHRNQIAHNDFKLDNVLLLWDRSHRMKHCKLTDFGMARFAWKDGVGLLYSTRHCNSFEYVPFSADIWSLGVSLYLMLTREFPYEMPDAKNGEEKQYRKLLNDMQRGVIDTKNLKHRFNSNQLVRIMNGMLQYDSNNRYTIATIANDPWLKNKR</sequence>
<evidence type="ECO:0000256" key="7">
    <source>
        <dbReference type="ARBA" id="ARBA00047899"/>
    </source>
</evidence>
<proteinExistence type="predicted"/>
<dbReference type="SUPFAM" id="SSF56112">
    <property type="entry name" value="Protein kinase-like (PK-like)"/>
    <property type="match status" value="1"/>
</dbReference>
<evidence type="ECO:0000256" key="9">
    <source>
        <dbReference type="SAM" id="MobiDB-lite"/>
    </source>
</evidence>
<evidence type="ECO:0000256" key="2">
    <source>
        <dbReference type="ARBA" id="ARBA00022527"/>
    </source>
</evidence>
<dbReference type="AlphaFoldDB" id="A0A9Q0MEB8"/>
<dbReference type="Gene3D" id="1.10.510.10">
    <property type="entry name" value="Transferase(Phosphotransferase) domain 1"/>
    <property type="match status" value="1"/>
</dbReference>
<dbReference type="InterPro" id="IPR008271">
    <property type="entry name" value="Ser/Thr_kinase_AS"/>
</dbReference>
<feature type="domain" description="Protein kinase" evidence="10">
    <location>
        <begin position="92"/>
        <end position="388"/>
    </location>
</feature>
<keyword evidence="6" id="KW-0067">ATP-binding</keyword>
<name>A0A9Q0MEB8_BLOTA</name>
<dbReference type="EC" id="2.7.11.1" evidence="1"/>
<keyword evidence="2" id="KW-0723">Serine/threonine-protein kinase</keyword>